<dbReference type="EMBL" id="QUSM01000003">
    <property type="protein sequence ID" value="RGD74670.1"/>
    <property type="molecule type" value="Genomic_DNA"/>
</dbReference>
<dbReference type="GO" id="GO:0016491">
    <property type="term" value="F:oxidoreductase activity"/>
    <property type="evidence" value="ECO:0007669"/>
    <property type="project" value="UniProtKB-KW"/>
</dbReference>
<gene>
    <name evidence="4" type="ORF">DW687_07895</name>
</gene>
<dbReference type="InterPro" id="IPR002347">
    <property type="entry name" value="SDR_fam"/>
</dbReference>
<dbReference type="PRINTS" id="PR00080">
    <property type="entry name" value="SDRFAMILY"/>
</dbReference>
<reference evidence="4 5" key="1">
    <citation type="submission" date="2018-08" db="EMBL/GenBank/DDBJ databases">
        <title>A genome reference for cultivated species of the human gut microbiota.</title>
        <authorList>
            <person name="Zou Y."/>
            <person name="Xue W."/>
            <person name="Luo G."/>
        </authorList>
    </citation>
    <scope>NUCLEOTIDE SEQUENCE [LARGE SCALE GENOMIC DNA]</scope>
    <source>
        <strain evidence="4 5">AM25-6</strain>
    </source>
</reference>
<comment type="caution">
    <text evidence="4">The sequence shown here is derived from an EMBL/GenBank/DDBJ whole genome shotgun (WGS) entry which is preliminary data.</text>
</comment>
<dbReference type="Proteomes" id="UP000261212">
    <property type="component" value="Unassembled WGS sequence"/>
</dbReference>
<sequence>MKKIVLTSGTSGIGKAILYKLLSDNHKNQIIVNYGHNSDTANQIYNSLSEINKKRVTFIKADLSKYSEAKKFTYFVIKKFNNIDWIILNTGIDAKKNGKRVVFGDYDIETWEKVIRTNLSIPTFIIQDLQKNINENGKILFMSSYAGIEPYSGSPVYSVSKAGIINLTKSLLKFFDHKNIAINAIAPGFIETPWQKKRTKESYDRINKKIACHRFGKSEEVAKLCIDTLNNDYINGSIIEIHGGYGYF</sequence>
<dbReference type="AlphaFoldDB" id="A0A3E3DZF2"/>
<keyword evidence="2" id="KW-0560">Oxidoreductase</keyword>
<dbReference type="RefSeq" id="WP_117532329.1">
    <property type="nucleotide sequence ID" value="NZ_QUSM01000003.1"/>
</dbReference>
<evidence type="ECO:0000256" key="1">
    <source>
        <dbReference type="ARBA" id="ARBA00006484"/>
    </source>
</evidence>
<accession>A0A3E3DZF2</accession>
<dbReference type="PANTHER" id="PTHR43639:SF1">
    <property type="entry name" value="SHORT-CHAIN DEHYDROGENASE_REDUCTASE FAMILY PROTEIN"/>
    <property type="match status" value="1"/>
</dbReference>
<dbReference type="PRINTS" id="PR00081">
    <property type="entry name" value="GDHRDH"/>
</dbReference>
<evidence type="ECO:0000313" key="4">
    <source>
        <dbReference type="EMBL" id="RGD74670.1"/>
    </source>
</evidence>
<evidence type="ECO:0000256" key="3">
    <source>
        <dbReference type="RuleBase" id="RU000363"/>
    </source>
</evidence>
<dbReference type="SUPFAM" id="SSF51735">
    <property type="entry name" value="NAD(P)-binding Rossmann-fold domains"/>
    <property type="match status" value="1"/>
</dbReference>
<organism evidence="4 5">
    <name type="scientific">Anaerofustis stercorihominis</name>
    <dbReference type="NCBI Taxonomy" id="214853"/>
    <lineage>
        <taxon>Bacteria</taxon>
        <taxon>Bacillati</taxon>
        <taxon>Bacillota</taxon>
        <taxon>Clostridia</taxon>
        <taxon>Eubacteriales</taxon>
        <taxon>Eubacteriaceae</taxon>
        <taxon>Anaerofustis</taxon>
    </lineage>
</organism>
<evidence type="ECO:0000256" key="2">
    <source>
        <dbReference type="ARBA" id="ARBA00023002"/>
    </source>
</evidence>
<protein>
    <submittedName>
        <fullName evidence="4">SDR family oxidoreductase</fullName>
    </submittedName>
</protein>
<name>A0A3E3DZF2_9FIRM</name>
<proteinExistence type="inferred from homology"/>
<dbReference type="Pfam" id="PF00106">
    <property type="entry name" value="adh_short"/>
    <property type="match status" value="1"/>
</dbReference>
<comment type="similarity">
    <text evidence="1 3">Belongs to the short-chain dehydrogenases/reductases (SDR) family.</text>
</comment>
<evidence type="ECO:0000313" key="5">
    <source>
        <dbReference type="Proteomes" id="UP000261212"/>
    </source>
</evidence>
<dbReference type="PANTHER" id="PTHR43639">
    <property type="entry name" value="OXIDOREDUCTASE, SHORT-CHAIN DEHYDROGENASE/REDUCTASE FAMILY (AFU_ORTHOLOGUE AFUA_5G02870)"/>
    <property type="match status" value="1"/>
</dbReference>
<dbReference type="Gene3D" id="3.40.50.720">
    <property type="entry name" value="NAD(P)-binding Rossmann-like Domain"/>
    <property type="match status" value="1"/>
</dbReference>
<dbReference type="CDD" id="cd05233">
    <property type="entry name" value="SDR_c"/>
    <property type="match status" value="1"/>
</dbReference>
<dbReference type="InterPro" id="IPR036291">
    <property type="entry name" value="NAD(P)-bd_dom_sf"/>
</dbReference>